<name>A0ABX8W0A0_9GAMM</name>
<dbReference type="RefSeq" id="WP_220178267.1">
    <property type="nucleotide sequence ID" value="NZ_CP040817.1"/>
</dbReference>
<sequence length="105" mass="12414">MTQKLPQQSDWGLELSKLGSKNVKENLQPSRSDWDQELCKLDGQNLRENLQDAFDATRTAVRVAAPVLDVLLSPRREDSRSRLDKEFEEREKISNRYYYNKDYYD</sequence>
<dbReference type="Proteomes" id="UP000824976">
    <property type="component" value="Chromosome"/>
</dbReference>
<protein>
    <submittedName>
        <fullName evidence="1">Uncharacterized protein</fullName>
    </submittedName>
</protein>
<dbReference type="EMBL" id="CP040817">
    <property type="protein sequence ID" value="QYM92108.1"/>
    <property type="molecule type" value="Genomic_DNA"/>
</dbReference>
<keyword evidence="2" id="KW-1185">Reference proteome</keyword>
<proteinExistence type="predicted"/>
<gene>
    <name evidence="1" type="ORF">FGI21_09580</name>
</gene>
<reference evidence="1 2" key="1">
    <citation type="submission" date="2019-06" db="EMBL/GenBank/DDBJ databases">
        <title>Complete genome of Dickeya zeae PL65.</title>
        <authorList>
            <person name="Boluk G."/>
            <person name="Arif M."/>
        </authorList>
    </citation>
    <scope>NUCLEOTIDE SEQUENCE [LARGE SCALE GENOMIC DNA]</scope>
    <source>
        <strain evidence="1 2">PL65</strain>
    </source>
</reference>
<organism evidence="1 2">
    <name type="scientific">Dickeya zeae</name>
    <dbReference type="NCBI Taxonomy" id="204042"/>
    <lineage>
        <taxon>Bacteria</taxon>
        <taxon>Pseudomonadati</taxon>
        <taxon>Pseudomonadota</taxon>
        <taxon>Gammaproteobacteria</taxon>
        <taxon>Enterobacterales</taxon>
        <taxon>Pectobacteriaceae</taxon>
        <taxon>Dickeya</taxon>
    </lineage>
</organism>
<accession>A0ABX8W0A0</accession>
<evidence type="ECO:0000313" key="1">
    <source>
        <dbReference type="EMBL" id="QYM92108.1"/>
    </source>
</evidence>
<evidence type="ECO:0000313" key="2">
    <source>
        <dbReference type="Proteomes" id="UP000824976"/>
    </source>
</evidence>